<reference evidence="4 5" key="1">
    <citation type="journal article" date="2022" name="Evol. Bioinform. Online">
        <title>Draft Genome Sequence of Oceanobacillus jordanicus Strain GSFE11, a Halotolerant Plant Growth-Promoting Bacterial Endophyte Isolated From the Jordan Valley.</title>
        <authorList>
            <person name="Alhindi T."/>
            <person name="Albdaiwi R."/>
        </authorList>
    </citation>
    <scope>NUCLEOTIDE SEQUENCE [LARGE SCALE GENOMIC DNA]</scope>
    <source>
        <strain evidence="4 5">GSFE11</strain>
    </source>
</reference>
<dbReference type="Proteomes" id="UP001199631">
    <property type="component" value="Unassembled WGS sequence"/>
</dbReference>
<dbReference type="Gene3D" id="3.40.33.10">
    <property type="entry name" value="CAP"/>
    <property type="match status" value="1"/>
</dbReference>
<dbReference type="EMBL" id="JAIFZM010000003">
    <property type="protein sequence ID" value="MCG3418347.1"/>
    <property type="molecule type" value="Genomic_DNA"/>
</dbReference>
<dbReference type="CDD" id="cd05379">
    <property type="entry name" value="CAP_bacterial"/>
    <property type="match status" value="1"/>
</dbReference>
<organism evidence="4 5">
    <name type="scientific">Oceanobacillus jordanicus</name>
    <dbReference type="NCBI Taxonomy" id="2867266"/>
    <lineage>
        <taxon>Bacteria</taxon>
        <taxon>Bacillati</taxon>
        <taxon>Bacillota</taxon>
        <taxon>Bacilli</taxon>
        <taxon>Bacillales</taxon>
        <taxon>Bacillaceae</taxon>
        <taxon>Oceanobacillus</taxon>
    </lineage>
</organism>
<accession>A0AAW5B4J4</accession>
<dbReference type="RefSeq" id="WP_238018481.1">
    <property type="nucleotide sequence ID" value="NZ_JAIFZM010000003.1"/>
</dbReference>
<evidence type="ECO:0000313" key="4">
    <source>
        <dbReference type="EMBL" id="MCG3418347.1"/>
    </source>
</evidence>
<dbReference type="PANTHER" id="PTHR31157:SF1">
    <property type="entry name" value="SCP DOMAIN-CONTAINING PROTEIN"/>
    <property type="match status" value="1"/>
</dbReference>
<evidence type="ECO:0000313" key="5">
    <source>
        <dbReference type="Proteomes" id="UP001199631"/>
    </source>
</evidence>
<evidence type="ECO:0000259" key="3">
    <source>
        <dbReference type="Pfam" id="PF14504"/>
    </source>
</evidence>
<evidence type="ECO:0000256" key="1">
    <source>
        <dbReference type="SAM" id="MobiDB-lite"/>
    </source>
</evidence>
<feature type="domain" description="CAP-associated" evidence="3">
    <location>
        <begin position="102"/>
        <end position="239"/>
    </location>
</feature>
<sequence>MPKLRNIIALLLIAWGFWHFYGEDFQHSGFTGVYEEISTDINNIRQDPTVIATIESINQGFQDLVGNIKGEQESPQSADPGADKPHLEAPEDQSFSIHNVEIGDDRSKVEEITEEPQRSTVNEYGVEWVTYHENYHNFFMAAFDEEGKVAGLYTNQDLLTSEDGIAFDSNRDAVLSALGDPLTAIRKGAVRYQIQSDEEYDTFLIDENYVTIFYDKHENNTVTAVQIISEELEQQKNAYYTAPDGELKEGLEYQLFDLTNAVRVVHGLPVLEWNEPLQKTAEQHSSDMAENNYFSHTNLDGQSPFDRMAEDDIAFRTAGENLATGQPSSIFAHEGLMNSMGHRENILQANYETLAVGVSFGENNRPYYTENFVTE</sequence>
<dbReference type="Pfam" id="PF14504">
    <property type="entry name" value="CAP_assoc_N"/>
    <property type="match status" value="1"/>
</dbReference>
<dbReference type="InterPro" id="IPR014044">
    <property type="entry name" value="CAP_dom"/>
</dbReference>
<dbReference type="InterPro" id="IPR029410">
    <property type="entry name" value="CAP_assoc"/>
</dbReference>
<feature type="region of interest" description="Disordered" evidence="1">
    <location>
        <begin position="70"/>
        <end position="94"/>
    </location>
</feature>
<dbReference type="InterPro" id="IPR035940">
    <property type="entry name" value="CAP_sf"/>
</dbReference>
<dbReference type="AlphaFoldDB" id="A0AAW5B4J4"/>
<keyword evidence="5" id="KW-1185">Reference proteome</keyword>
<dbReference type="PANTHER" id="PTHR31157">
    <property type="entry name" value="SCP DOMAIN-CONTAINING PROTEIN"/>
    <property type="match status" value="1"/>
</dbReference>
<name>A0AAW5B4J4_9BACI</name>
<dbReference type="Pfam" id="PF00188">
    <property type="entry name" value="CAP"/>
    <property type="match status" value="1"/>
</dbReference>
<protein>
    <submittedName>
        <fullName evidence="4">CAP domain-containing protein</fullName>
    </submittedName>
</protein>
<comment type="caution">
    <text evidence="4">The sequence shown here is derived from an EMBL/GenBank/DDBJ whole genome shotgun (WGS) entry which is preliminary data.</text>
</comment>
<feature type="domain" description="SCP" evidence="2">
    <location>
        <begin position="256"/>
        <end position="371"/>
    </location>
</feature>
<gene>
    <name evidence="4" type="ORF">K3T81_04200</name>
</gene>
<evidence type="ECO:0000259" key="2">
    <source>
        <dbReference type="Pfam" id="PF00188"/>
    </source>
</evidence>
<proteinExistence type="predicted"/>
<dbReference type="SUPFAM" id="SSF55797">
    <property type="entry name" value="PR-1-like"/>
    <property type="match status" value="1"/>
</dbReference>